<evidence type="ECO:0000313" key="2">
    <source>
        <dbReference type="WBParaSite" id="nRc.2.0.1.t22982-RA"/>
    </source>
</evidence>
<accession>A0A915JA08</accession>
<organism evidence="1 2">
    <name type="scientific">Romanomermis culicivorax</name>
    <name type="common">Nematode worm</name>
    <dbReference type="NCBI Taxonomy" id="13658"/>
    <lineage>
        <taxon>Eukaryota</taxon>
        <taxon>Metazoa</taxon>
        <taxon>Ecdysozoa</taxon>
        <taxon>Nematoda</taxon>
        <taxon>Enoplea</taxon>
        <taxon>Dorylaimia</taxon>
        <taxon>Mermithida</taxon>
        <taxon>Mermithoidea</taxon>
        <taxon>Mermithidae</taxon>
        <taxon>Romanomermis</taxon>
    </lineage>
</organism>
<name>A0A915JA08_ROMCU</name>
<reference evidence="2" key="1">
    <citation type="submission" date="2022-11" db="UniProtKB">
        <authorList>
            <consortium name="WormBaseParasite"/>
        </authorList>
    </citation>
    <scope>IDENTIFICATION</scope>
</reference>
<evidence type="ECO:0000313" key="1">
    <source>
        <dbReference type="Proteomes" id="UP000887565"/>
    </source>
</evidence>
<dbReference type="WBParaSite" id="nRc.2.0.1.t22982-RA">
    <property type="protein sequence ID" value="nRc.2.0.1.t22982-RA"/>
    <property type="gene ID" value="nRc.2.0.1.g22982"/>
</dbReference>
<protein>
    <submittedName>
        <fullName evidence="2">Uncharacterized protein</fullName>
    </submittedName>
</protein>
<sequence length="148" mass="16830">MHLEVGQGRCSRETLQKNLHLVLTELEYDIELFQTFCVRCQNVFARPVSVVPDVVGAPFGLRCGAAITTMRLFFERKLLLNKMDVYSAKIYCKLFTPNYRITSSKHTQDNVVWEAISSIRPAPVSLSKKLTSLHSRDGMQMGTGFHTF</sequence>
<dbReference type="AlphaFoldDB" id="A0A915JA08"/>
<dbReference type="Proteomes" id="UP000887565">
    <property type="component" value="Unplaced"/>
</dbReference>
<keyword evidence="1" id="KW-1185">Reference proteome</keyword>
<proteinExistence type="predicted"/>